<organism evidence="2 3">
    <name type="scientific">Meridianimarinicoccus marinus</name>
    <dbReference type="NCBI Taxonomy" id="3231483"/>
    <lineage>
        <taxon>Bacteria</taxon>
        <taxon>Pseudomonadati</taxon>
        <taxon>Pseudomonadota</taxon>
        <taxon>Alphaproteobacteria</taxon>
        <taxon>Rhodobacterales</taxon>
        <taxon>Paracoccaceae</taxon>
        <taxon>Meridianimarinicoccus</taxon>
    </lineage>
</organism>
<dbReference type="InterPro" id="IPR016040">
    <property type="entry name" value="NAD(P)-bd_dom"/>
</dbReference>
<dbReference type="InterPro" id="IPR036291">
    <property type="entry name" value="NAD(P)-bd_dom_sf"/>
</dbReference>
<evidence type="ECO:0000313" key="3">
    <source>
        <dbReference type="Proteomes" id="UP001553161"/>
    </source>
</evidence>
<dbReference type="SUPFAM" id="SSF51735">
    <property type="entry name" value="NAD(P)-binding Rossmann-fold domains"/>
    <property type="match status" value="1"/>
</dbReference>
<comment type="caution">
    <text evidence="2">The sequence shown here is derived from an EMBL/GenBank/DDBJ whole genome shotgun (WGS) entry which is preliminary data.</text>
</comment>
<reference evidence="2 3" key="1">
    <citation type="submission" date="2024-07" db="EMBL/GenBank/DDBJ databases">
        <authorList>
            <person name="Kang M."/>
        </authorList>
    </citation>
    <scope>NUCLEOTIDE SEQUENCE [LARGE SCALE GENOMIC DNA]</scope>
    <source>
        <strain evidence="2 3">DFM31</strain>
    </source>
</reference>
<name>A0ABV3L6L8_9RHOB</name>
<dbReference type="GO" id="GO:0047733">
    <property type="term" value="F:CDP-glucose 4,6-dehydratase activity"/>
    <property type="evidence" value="ECO:0007669"/>
    <property type="project" value="UniProtKB-EC"/>
</dbReference>
<dbReference type="Gene3D" id="3.90.25.10">
    <property type="entry name" value="UDP-galactose 4-epimerase, domain 1"/>
    <property type="match status" value="1"/>
</dbReference>
<evidence type="ECO:0000313" key="2">
    <source>
        <dbReference type="EMBL" id="MEV8466712.1"/>
    </source>
</evidence>
<evidence type="ECO:0000259" key="1">
    <source>
        <dbReference type="Pfam" id="PF16363"/>
    </source>
</evidence>
<dbReference type="EMBL" id="JBFBVU010000007">
    <property type="protein sequence ID" value="MEV8466712.1"/>
    <property type="molecule type" value="Genomic_DNA"/>
</dbReference>
<keyword evidence="3" id="KW-1185">Reference proteome</keyword>
<dbReference type="Pfam" id="PF16363">
    <property type="entry name" value="GDP_Man_Dehyd"/>
    <property type="match status" value="1"/>
</dbReference>
<accession>A0ABV3L6L8</accession>
<dbReference type="NCBIfam" id="TIGR02622">
    <property type="entry name" value="CDP_4_6_dhtase"/>
    <property type="match status" value="1"/>
</dbReference>
<gene>
    <name evidence="2" type="primary">rfbG</name>
    <name evidence="2" type="ORF">AB0T83_07975</name>
</gene>
<dbReference type="InterPro" id="IPR013445">
    <property type="entry name" value="CDP_4_6_deHydtase"/>
</dbReference>
<keyword evidence="2" id="KW-0456">Lyase</keyword>
<sequence>MSFDRFKGRRVLVTGHTGFKGAWLCAWLVRCGARVTGYALAPETDPNLWQLLGLSEVDSHIGDLNDRAALDSAIAASQPEFVFHLAAQALVRRSYREPVETFASNVLGTVQLLDALRGVEGLQSVIVATSDKAYANVEQIWGYRETDPMGGHDPYSASKGATELATAAMRASFFGPDQPVRVATVRAGNVIGGGDWAEDRLVPDIVRGCLGGDGHVTLRQPFSIRPWQHVLEPLSGYMMLALAQVDRPEMAEGWNFGPDRAEERPVDDVARAVVAALGQGAIRHDPAAADLHEARLLRLDVSKARVELGWRPLLDFAQTIDMTAGWYGRWSRGASVRDLCSEQIEQFEMLMGSS</sequence>
<dbReference type="RefSeq" id="WP_366192504.1">
    <property type="nucleotide sequence ID" value="NZ_JBFBVU010000007.1"/>
</dbReference>
<dbReference type="Proteomes" id="UP001553161">
    <property type="component" value="Unassembled WGS sequence"/>
</dbReference>
<dbReference type="Gene3D" id="3.40.50.720">
    <property type="entry name" value="NAD(P)-binding Rossmann-like Domain"/>
    <property type="match status" value="1"/>
</dbReference>
<feature type="domain" description="NAD(P)-binding" evidence="1">
    <location>
        <begin position="12"/>
        <end position="322"/>
    </location>
</feature>
<dbReference type="EC" id="4.2.1.45" evidence="2"/>
<dbReference type="InterPro" id="IPR050177">
    <property type="entry name" value="Lipid_A_modif_metabolic_enz"/>
</dbReference>
<protein>
    <submittedName>
        <fullName evidence="2">CDP-glucose 4,6-dehydratase</fullName>
        <ecNumber evidence="2">4.2.1.45</ecNumber>
    </submittedName>
</protein>
<dbReference type="PANTHER" id="PTHR43245">
    <property type="entry name" value="BIFUNCTIONAL POLYMYXIN RESISTANCE PROTEIN ARNA"/>
    <property type="match status" value="1"/>
</dbReference>
<proteinExistence type="predicted"/>
<dbReference type="PANTHER" id="PTHR43245:SF10">
    <property type="entry name" value="SUGAR DEHYDRATASE_EPIMERASE YFNG-RELATED"/>
    <property type="match status" value="1"/>
</dbReference>